<dbReference type="KEGG" id="pchm:VFPPC_13135"/>
<dbReference type="EMBL" id="LSBJ02000001">
    <property type="protein sequence ID" value="OAQ74097.1"/>
    <property type="molecule type" value="Genomic_DNA"/>
</dbReference>
<comment type="caution">
    <text evidence="3">The sequence shown here is derived from an EMBL/GenBank/DDBJ whole genome shotgun (WGS) entry which is preliminary data.</text>
</comment>
<evidence type="ECO:0000313" key="4">
    <source>
        <dbReference type="Proteomes" id="UP000078397"/>
    </source>
</evidence>
<keyword evidence="2" id="KW-0812">Transmembrane</keyword>
<dbReference type="OrthoDB" id="5217806at2759"/>
<evidence type="ECO:0000313" key="3">
    <source>
        <dbReference type="EMBL" id="OAQ74097.1"/>
    </source>
</evidence>
<evidence type="ECO:0000256" key="1">
    <source>
        <dbReference type="SAM" id="MobiDB-lite"/>
    </source>
</evidence>
<feature type="transmembrane region" description="Helical" evidence="2">
    <location>
        <begin position="187"/>
        <end position="206"/>
    </location>
</feature>
<feature type="transmembrane region" description="Helical" evidence="2">
    <location>
        <begin position="226"/>
        <end position="249"/>
    </location>
</feature>
<dbReference type="GeneID" id="28854906"/>
<feature type="transmembrane region" description="Helical" evidence="2">
    <location>
        <begin position="103"/>
        <end position="126"/>
    </location>
</feature>
<gene>
    <name evidence="3" type="ORF">VFPPC_13135</name>
</gene>
<organism evidence="3 4">
    <name type="scientific">Pochonia chlamydosporia 170</name>
    <dbReference type="NCBI Taxonomy" id="1380566"/>
    <lineage>
        <taxon>Eukaryota</taxon>
        <taxon>Fungi</taxon>
        <taxon>Dikarya</taxon>
        <taxon>Ascomycota</taxon>
        <taxon>Pezizomycotina</taxon>
        <taxon>Sordariomycetes</taxon>
        <taxon>Hypocreomycetidae</taxon>
        <taxon>Hypocreales</taxon>
        <taxon>Clavicipitaceae</taxon>
        <taxon>Pochonia</taxon>
    </lineage>
</organism>
<dbReference type="STRING" id="1380566.A0A179G8G8"/>
<protein>
    <submittedName>
        <fullName evidence="3">Uncharacterized protein</fullName>
    </submittedName>
</protein>
<name>A0A179G8G8_METCM</name>
<keyword evidence="2" id="KW-1133">Transmembrane helix</keyword>
<keyword evidence="2" id="KW-0472">Membrane</keyword>
<sequence length="389" mass="43385">MSSYTSLRGQFEEGFRYGVATLPFYAILCIAAGVLSLVLCCGVRQQRDPARSYLNWLRCTFGLFVFFTRTVSQALYVANMRMYLDSVGYGSSARSIINRASNYIGFVSVLTGTWTEVLLVATLVTVGVCISDTRRGVLNSSVKVFRIVTLVVGLVIWVLAIARFALVCRSQALSNLTALKTVRDVNRIQFSILVLLLVLAVLFWGWSVAIKAQAKHVQKPDPPSTYFLVCTTLFVLETIYDVAIFARYVDLTGAGVSISYDRYVDVLDLVFSFFPMFIILVLLFTISKKRVGGLWSLQGVGHNPNHQPTMAQQVPWGQPQMYPQYQPPPQALNPGWNQQQFHPGMPPQQGPFLTSVPPQEMHGGHVPTWHEMPQPSYREHAGTKPSGYA</sequence>
<dbReference type="Proteomes" id="UP000078397">
    <property type="component" value="Unassembled WGS sequence"/>
</dbReference>
<feature type="transmembrane region" description="Helical" evidence="2">
    <location>
        <begin position="269"/>
        <end position="286"/>
    </location>
</feature>
<feature type="transmembrane region" description="Helical" evidence="2">
    <location>
        <begin position="20"/>
        <end position="43"/>
    </location>
</feature>
<keyword evidence="4" id="KW-1185">Reference proteome</keyword>
<reference evidence="3 4" key="1">
    <citation type="journal article" date="2016" name="PLoS Pathog.">
        <title>Biosynthesis of antibiotic leucinostatins in bio-control fungus Purpureocillium lilacinum and their inhibition on phytophthora revealed by genome mining.</title>
        <authorList>
            <person name="Wang G."/>
            <person name="Liu Z."/>
            <person name="Lin R."/>
            <person name="Li E."/>
            <person name="Mao Z."/>
            <person name="Ling J."/>
            <person name="Yang Y."/>
            <person name="Yin W.B."/>
            <person name="Xie B."/>
        </authorList>
    </citation>
    <scope>NUCLEOTIDE SEQUENCE [LARGE SCALE GENOMIC DNA]</scope>
    <source>
        <strain evidence="3">170</strain>
    </source>
</reference>
<feature type="transmembrane region" description="Helical" evidence="2">
    <location>
        <begin position="55"/>
        <end position="76"/>
    </location>
</feature>
<accession>A0A179G8G8</accession>
<evidence type="ECO:0000256" key="2">
    <source>
        <dbReference type="SAM" id="Phobius"/>
    </source>
</evidence>
<feature type="transmembrane region" description="Helical" evidence="2">
    <location>
        <begin position="147"/>
        <end position="167"/>
    </location>
</feature>
<proteinExistence type="predicted"/>
<dbReference type="AlphaFoldDB" id="A0A179G8G8"/>
<dbReference type="RefSeq" id="XP_018150180.1">
    <property type="nucleotide sequence ID" value="XM_018290912.1"/>
</dbReference>
<feature type="region of interest" description="Disordered" evidence="1">
    <location>
        <begin position="363"/>
        <end position="389"/>
    </location>
</feature>